<keyword evidence="2" id="KW-0378">Hydrolase</keyword>
<dbReference type="EMBL" id="CP134878">
    <property type="protein sequence ID" value="WNM18488.1"/>
    <property type="molecule type" value="Genomic_DNA"/>
</dbReference>
<gene>
    <name evidence="3" type="ORF">RN605_04050</name>
    <name evidence="2" type="ORF">RN608_10750</name>
</gene>
<dbReference type="KEGG" id="fcj:RN605_04050"/>
<keyword evidence="4" id="KW-1185">Reference proteome</keyword>
<keyword evidence="2" id="KW-0540">Nuclease</keyword>
<dbReference type="EC" id="3.1.21.-" evidence="2"/>
<dbReference type="GO" id="GO:0003677">
    <property type="term" value="F:DNA binding"/>
    <property type="evidence" value="ECO:0007669"/>
    <property type="project" value="InterPro"/>
</dbReference>
<dbReference type="GO" id="GO:0016787">
    <property type="term" value="F:hydrolase activity"/>
    <property type="evidence" value="ECO:0007669"/>
    <property type="project" value="UniProtKB-KW"/>
</dbReference>
<dbReference type="GO" id="GO:0009307">
    <property type="term" value="P:DNA restriction-modification system"/>
    <property type="evidence" value="ECO:0007669"/>
    <property type="project" value="InterPro"/>
</dbReference>
<evidence type="ECO:0000259" key="1">
    <source>
        <dbReference type="Pfam" id="PF04471"/>
    </source>
</evidence>
<dbReference type="Pfam" id="PF04471">
    <property type="entry name" value="Mrr_cat"/>
    <property type="match status" value="1"/>
</dbReference>
<organism evidence="2">
    <name type="scientific">Flavobacterium capsici</name>
    <dbReference type="NCBI Taxonomy" id="3075618"/>
    <lineage>
        <taxon>Bacteria</taxon>
        <taxon>Pseudomonadati</taxon>
        <taxon>Bacteroidota</taxon>
        <taxon>Flavobacteriia</taxon>
        <taxon>Flavobacteriales</taxon>
        <taxon>Flavobacteriaceae</taxon>
        <taxon>Flavobacterium</taxon>
    </lineage>
</organism>
<dbReference type="Proteomes" id="UP001304515">
    <property type="component" value="Chromosome"/>
</dbReference>
<dbReference type="RefSeq" id="WP_313322438.1">
    <property type="nucleotide sequence ID" value="NZ_CP134878.1"/>
</dbReference>
<dbReference type="InterPro" id="IPR011856">
    <property type="entry name" value="tRNA_endonuc-like_dom_sf"/>
</dbReference>
<dbReference type="InterPro" id="IPR007560">
    <property type="entry name" value="Restrct_endonuc_IV_Mrr"/>
</dbReference>
<accession>A0AA96F1S6</accession>
<evidence type="ECO:0000313" key="2">
    <source>
        <dbReference type="EMBL" id="WNM18488.1"/>
    </source>
</evidence>
<feature type="domain" description="Restriction endonuclease type IV Mrr" evidence="1">
    <location>
        <begin position="6"/>
        <end position="121"/>
    </location>
</feature>
<dbReference type="Gene3D" id="3.40.1350.10">
    <property type="match status" value="1"/>
</dbReference>
<dbReference type="SUPFAM" id="SSF52980">
    <property type="entry name" value="Restriction endonuclease-like"/>
    <property type="match status" value="1"/>
</dbReference>
<reference evidence="2 4" key="1">
    <citation type="submission" date="2023-09" db="EMBL/GenBank/DDBJ databases">
        <title>Flavobacterium sp. a novel bacteria isolate from Pepper rhizosphere.</title>
        <authorList>
            <person name="Peng Y."/>
            <person name="Lee J."/>
        </authorList>
    </citation>
    <scope>NUCLEOTIDE SEQUENCE</scope>
    <source>
        <strain evidence="2">PMR2A8</strain>
        <strain evidence="3 4">PMTSA4</strain>
    </source>
</reference>
<dbReference type="InterPro" id="IPR011335">
    <property type="entry name" value="Restrct_endonuc-II-like"/>
</dbReference>
<sequence>MPRANTLDWKTYESITKYIYETLGKQSGVTIKGYGNNCKVVGKSGLCHQIDVHTSHTEGNNTYETAIECKFRKEKVNKDVVMKLFAILEDTGISKGIIISKSGFTRDGIQYAKHKNIGIVNLREYEEKDLKGNSHQIDIATLDLNIKINSTRPEITSIDIGDNRKIEIKDEFDYFAYIVMLKNGNRVSFYDYVNDFRKEINRKNYKTKPLTGKYKILGGKLLNRQTGEKVDLDEIIFTGQLTESDDNRNLKYTIIDKVWLLMKSIFEERTFSLSENGIIIEHKKKDL</sequence>
<dbReference type="GO" id="GO:0004519">
    <property type="term" value="F:endonuclease activity"/>
    <property type="evidence" value="ECO:0007669"/>
    <property type="project" value="UniProtKB-KW"/>
</dbReference>
<proteinExistence type="predicted"/>
<name>A0AA96EWK4_9FLAO</name>
<evidence type="ECO:0000313" key="3">
    <source>
        <dbReference type="EMBL" id="WNM22539.1"/>
    </source>
</evidence>
<dbReference type="AlphaFoldDB" id="A0AA96EWK4"/>
<evidence type="ECO:0000313" key="4">
    <source>
        <dbReference type="Proteomes" id="UP001304515"/>
    </source>
</evidence>
<accession>A0AA96EWK4</accession>
<protein>
    <submittedName>
        <fullName evidence="2">Restriction endonuclease</fullName>
        <ecNumber evidence="2">3.1.21.-</ecNumber>
    </submittedName>
</protein>
<dbReference type="EMBL" id="CP134890">
    <property type="protein sequence ID" value="WNM22539.1"/>
    <property type="molecule type" value="Genomic_DNA"/>
</dbReference>
<keyword evidence="2" id="KW-0255">Endonuclease</keyword>